<proteinExistence type="predicted"/>
<reference evidence="6 7" key="1">
    <citation type="journal article" date="2019" name="Front. Microbiol.">
        <title>Genomes of Neutrophilic Sulfur-Oxidizing Chemolithoautotrophs Representing 9 Proteobacterial Species From 8 Genera.</title>
        <authorList>
            <person name="Watanabe T."/>
            <person name="Kojima H."/>
            <person name="Umezawa K."/>
            <person name="Hori C."/>
            <person name="Takasuka T.E."/>
            <person name="Kato Y."/>
            <person name="Fukui M."/>
        </authorList>
    </citation>
    <scope>NUCLEOTIDE SEQUENCE [LARGE SCALE GENOMIC DNA]</scope>
    <source>
        <strain evidence="6 7">TTN</strain>
    </source>
</reference>
<dbReference type="PANTHER" id="PTHR43580">
    <property type="entry name" value="OXIDOREDUCTASE GLYR1-RELATED"/>
    <property type="match status" value="1"/>
</dbReference>
<evidence type="ECO:0000256" key="3">
    <source>
        <dbReference type="PIRSR" id="PIRSR000103-1"/>
    </source>
</evidence>
<dbReference type="InterPro" id="IPR008927">
    <property type="entry name" value="6-PGluconate_DH-like_C_sf"/>
</dbReference>
<dbReference type="SUPFAM" id="SSF48179">
    <property type="entry name" value="6-phosphogluconate dehydrogenase C-terminal domain-like"/>
    <property type="match status" value="1"/>
</dbReference>
<dbReference type="PANTHER" id="PTHR43580:SF2">
    <property type="entry name" value="CYTOKINE-LIKE NUCLEAR FACTOR N-PAC"/>
    <property type="match status" value="1"/>
</dbReference>
<dbReference type="GO" id="GO:0050661">
    <property type="term" value="F:NADP binding"/>
    <property type="evidence" value="ECO:0007669"/>
    <property type="project" value="InterPro"/>
</dbReference>
<keyword evidence="7" id="KW-1185">Reference proteome</keyword>
<dbReference type="SUPFAM" id="SSF51735">
    <property type="entry name" value="NAD(P)-binding Rossmann-fold domains"/>
    <property type="match status" value="1"/>
</dbReference>
<dbReference type="InterPro" id="IPR013328">
    <property type="entry name" value="6PGD_dom2"/>
</dbReference>
<dbReference type="Gene3D" id="1.10.1040.10">
    <property type="entry name" value="N-(1-d-carboxylethyl)-l-norvaline Dehydrogenase, domain 2"/>
    <property type="match status" value="1"/>
</dbReference>
<dbReference type="Pfam" id="PF14833">
    <property type="entry name" value="NAD_binding_11"/>
    <property type="match status" value="1"/>
</dbReference>
<dbReference type="InterPro" id="IPR029154">
    <property type="entry name" value="HIBADH-like_NADP-bd"/>
</dbReference>
<dbReference type="Proteomes" id="UP000286806">
    <property type="component" value="Unassembled WGS sequence"/>
</dbReference>
<feature type="domain" description="6-phosphogluconate dehydrogenase NADP-binding" evidence="4">
    <location>
        <begin position="3"/>
        <end position="157"/>
    </location>
</feature>
<dbReference type="PROSITE" id="PS00895">
    <property type="entry name" value="3_HYDROXYISOBUT_DH"/>
    <property type="match status" value="1"/>
</dbReference>
<evidence type="ECO:0000256" key="1">
    <source>
        <dbReference type="ARBA" id="ARBA00023002"/>
    </source>
</evidence>
<dbReference type="GO" id="GO:0051287">
    <property type="term" value="F:NAD binding"/>
    <property type="evidence" value="ECO:0007669"/>
    <property type="project" value="InterPro"/>
</dbReference>
<evidence type="ECO:0000259" key="5">
    <source>
        <dbReference type="Pfam" id="PF14833"/>
    </source>
</evidence>
<keyword evidence="2" id="KW-0520">NAD</keyword>
<evidence type="ECO:0000259" key="4">
    <source>
        <dbReference type="Pfam" id="PF03446"/>
    </source>
</evidence>
<accession>A0A401JBE0</accession>
<dbReference type="InterPro" id="IPR051265">
    <property type="entry name" value="HIBADH-related_NP60_sf"/>
</dbReference>
<evidence type="ECO:0000313" key="7">
    <source>
        <dbReference type="Proteomes" id="UP000286806"/>
    </source>
</evidence>
<evidence type="ECO:0000256" key="2">
    <source>
        <dbReference type="ARBA" id="ARBA00023027"/>
    </source>
</evidence>
<evidence type="ECO:0000313" key="6">
    <source>
        <dbReference type="EMBL" id="GBL44937.1"/>
    </source>
</evidence>
<dbReference type="GO" id="GO:0016054">
    <property type="term" value="P:organic acid catabolic process"/>
    <property type="evidence" value="ECO:0007669"/>
    <property type="project" value="UniProtKB-ARBA"/>
</dbReference>
<dbReference type="AlphaFoldDB" id="A0A401JBE0"/>
<feature type="domain" description="3-hydroxyisobutyrate dehydrogenase-like NAD-binding" evidence="5">
    <location>
        <begin position="166"/>
        <end position="281"/>
    </location>
</feature>
<dbReference type="GO" id="GO:0016491">
    <property type="term" value="F:oxidoreductase activity"/>
    <property type="evidence" value="ECO:0007669"/>
    <property type="project" value="UniProtKB-KW"/>
</dbReference>
<gene>
    <name evidence="6" type="ORF">SFMTTN_0738</name>
</gene>
<keyword evidence="1" id="KW-0560">Oxidoreductase</keyword>
<name>A0A401JBE0_9PROT</name>
<dbReference type="InterPro" id="IPR006115">
    <property type="entry name" value="6PGDH_NADP-bd"/>
</dbReference>
<dbReference type="InterPro" id="IPR002204">
    <property type="entry name" value="3-OH-isobutyrate_DH-rel_CS"/>
</dbReference>
<dbReference type="Gene3D" id="3.40.50.720">
    <property type="entry name" value="NAD(P)-binding Rossmann-like Domain"/>
    <property type="match status" value="1"/>
</dbReference>
<dbReference type="PIRSF" id="PIRSF000103">
    <property type="entry name" value="HIBADH"/>
    <property type="match status" value="1"/>
</dbReference>
<comment type="caution">
    <text evidence="6">The sequence shown here is derived from an EMBL/GenBank/DDBJ whole genome shotgun (WGS) entry which is preliminary data.</text>
</comment>
<dbReference type="EMBL" id="BGOW01000003">
    <property type="protein sequence ID" value="GBL44937.1"/>
    <property type="molecule type" value="Genomic_DNA"/>
</dbReference>
<dbReference type="InterPro" id="IPR036291">
    <property type="entry name" value="NAD(P)-bd_dom_sf"/>
</dbReference>
<protein>
    <submittedName>
        <fullName evidence="6">3-hydroxyisobutyrate dehydrogenase and related beta-hydroxyacid dehydrogenases</fullName>
    </submittedName>
</protein>
<organism evidence="6 7">
    <name type="scientific">Sulfuriferula multivorans</name>
    <dbReference type="NCBI Taxonomy" id="1559896"/>
    <lineage>
        <taxon>Bacteria</taxon>
        <taxon>Pseudomonadati</taxon>
        <taxon>Pseudomonadota</taxon>
        <taxon>Betaproteobacteria</taxon>
        <taxon>Nitrosomonadales</taxon>
        <taxon>Sulfuricellaceae</taxon>
        <taxon>Sulfuriferula</taxon>
    </lineage>
</organism>
<dbReference type="OrthoDB" id="9777604at2"/>
<sequence>MKTGFIGLGKMGAGMASRLCQAGYELTVYNRSAERMQPLIAAGARAAKNIAEVCDADVVFTMLANDAALSEVTLGPSGILEHLKPGAIHVSCSTVSVALSAQLAEAHREKQQGFIAAPVFGRPDAAAAGKLFMVAAGKPELIAKIQPLLDILGQRTFIVSDDPEKANLVKLSGNFLIATVIESLGEAMALVEKGGVDRHQYLDLLTSSIFNVPLYKNYGGMIADRHFEPAGFAAHLGQKDMRLVLAAAEDLKVPLPFASILRDRFLDLAAHGGDNLDWSAVGSLAAKDAAIISG</sequence>
<feature type="active site" evidence="3">
    <location>
        <position position="170"/>
    </location>
</feature>
<dbReference type="Pfam" id="PF03446">
    <property type="entry name" value="NAD_binding_2"/>
    <property type="match status" value="1"/>
</dbReference>
<dbReference type="InterPro" id="IPR015815">
    <property type="entry name" value="HIBADH-related"/>
</dbReference>